<dbReference type="AlphaFoldDB" id="A0A507ZTU9"/>
<protein>
    <recommendedName>
        <fullName evidence="1">TadE-like domain-containing protein</fullName>
    </recommendedName>
</protein>
<reference evidence="2 3" key="1">
    <citation type="submission" date="2019-10" db="EMBL/GenBank/DDBJ databases">
        <title>Lysobacter alkalisoli sp. nov., isolated from saline-alkaline soil.</title>
        <authorList>
            <person name="Sun J.-Q."/>
        </authorList>
    </citation>
    <scope>NUCLEOTIDE SEQUENCE [LARGE SCALE GENOMIC DNA]</scope>
    <source>
        <strain evidence="2 3">KCTC 42381</strain>
    </source>
</reference>
<comment type="caution">
    <text evidence="2">The sequence shown here is derived from an EMBL/GenBank/DDBJ whole genome shotgun (WGS) entry which is preliminary data.</text>
</comment>
<feature type="domain" description="TadE-like" evidence="1">
    <location>
        <begin position="31"/>
        <end position="72"/>
    </location>
</feature>
<evidence type="ECO:0000313" key="2">
    <source>
        <dbReference type="EMBL" id="KAB8162455.1"/>
    </source>
</evidence>
<dbReference type="Proteomes" id="UP000320431">
    <property type="component" value="Unassembled WGS sequence"/>
</dbReference>
<evidence type="ECO:0000313" key="3">
    <source>
        <dbReference type="Proteomes" id="UP000320431"/>
    </source>
</evidence>
<sequence>MHCCHRKSKDGRDRDMNVVLRRKGARNRQRGQAMVEVAVLSAVLVPLFLLVPTLAKYFHAKQMAQQAARTAAWEATVTRDFKFNQLNGGRAAQLAFIREHNFGDADTVIRSNITGNATGRLKNEMLNTFSNKELLRGQDITLEAYKNEAPGGLSGLFGRIGGLLEKLPGEFPPNKNGLITAEVTLKPQNLKNRNGSRASYLAPFDRIDLEFKSHHTLLADAWNAAGNGLDGQPSAGRERSVLSQVKTLSPTSVADNSGDFFEKIDGADFVPIIGPITRLRPGYVQPDIIPSDKLKRR</sequence>
<dbReference type="InterPro" id="IPR012495">
    <property type="entry name" value="TadE-like_dom"/>
</dbReference>
<accession>A0A507ZTU9</accession>
<name>A0A507ZTU9_9GAMM</name>
<gene>
    <name evidence="2" type="ORF">FKV24_018350</name>
</gene>
<organism evidence="2 3">
    <name type="scientific">Marilutibacter maris</name>
    <dbReference type="NCBI Taxonomy" id="1605891"/>
    <lineage>
        <taxon>Bacteria</taxon>
        <taxon>Pseudomonadati</taxon>
        <taxon>Pseudomonadota</taxon>
        <taxon>Gammaproteobacteria</taxon>
        <taxon>Lysobacterales</taxon>
        <taxon>Lysobacteraceae</taxon>
        <taxon>Marilutibacter</taxon>
    </lineage>
</organism>
<dbReference type="EMBL" id="VICD02000328">
    <property type="protein sequence ID" value="KAB8162455.1"/>
    <property type="molecule type" value="Genomic_DNA"/>
</dbReference>
<dbReference type="Pfam" id="PF07811">
    <property type="entry name" value="TadE"/>
    <property type="match status" value="1"/>
</dbReference>
<proteinExistence type="predicted"/>
<evidence type="ECO:0000259" key="1">
    <source>
        <dbReference type="Pfam" id="PF07811"/>
    </source>
</evidence>